<evidence type="ECO:0000313" key="2">
    <source>
        <dbReference type="EMBL" id="EOY22368.1"/>
    </source>
</evidence>
<keyword evidence="3" id="KW-1185">Reference proteome</keyword>
<evidence type="ECO:0000256" key="1">
    <source>
        <dbReference type="SAM" id="MobiDB-lite"/>
    </source>
</evidence>
<evidence type="ECO:0000313" key="3">
    <source>
        <dbReference type="Proteomes" id="UP000026915"/>
    </source>
</evidence>
<name>A0A061FZ74_THECC</name>
<dbReference type="Gramene" id="EOY22368">
    <property type="protein sequence ID" value="EOY22368"/>
    <property type="gene ID" value="TCM_014559"/>
</dbReference>
<dbReference type="EMBL" id="CM001881">
    <property type="protein sequence ID" value="EOY22368.1"/>
    <property type="molecule type" value="Genomic_DNA"/>
</dbReference>
<accession>A0A061FZ74</accession>
<reference evidence="2 3" key="1">
    <citation type="journal article" date="2013" name="Genome Biol.">
        <title>The genome sequence of the most widely cultivated cacao type and its use to identify candidate genes regulating pod color.</title>
        <authorList>
            <person name="Motamayor J.C."/>
            <person name="Mockaitis K."/>
            <person name="Schmutz J."/>
            <person name="Haiminen N."/>
            <person name="Iii D.L."/>
            <person name="Cornejo O."/>
            <person name="Findley S.D."/>
            <person name="Zheng P."/>
            <person name="Utro F."/>
            <person name="Royaert S."/>
            <person name="Saski C."/>
            <person name="Jenkins J."/>
            <person name="Podicheti R."/>
            <person name="Zhao M."/>
            <person name="Scheffler B.E."/>
            <person name="Stack J.C."/>
            <person name="Feltus F.A."/>
            <person name="Mustiga G.M."/>
            <person name="Amores F."/>
            <person name="Phillips W."/>
            <person name="Marelli J.P."/>
            <person name="May G.D."/>
            <person name="Shapiro H."/>
            <person name="Ma J."/>
            <person name="Bustamante C.D."/>
            <person name="Schnell R.J."/>
            <person name="Main D."/>
            <person name="Gilbert D."/>
            <person name="Parida L."/>
            <person name="Kuhn D.N."/>
        </authorList>
    </citation>
    <scope>NUCLEOTIDE SEQUENCE [LARGE SCALE GENOMIC DNA]</scope>
    <source>
        <strain evidence="3">cv. Matina 1-6</strain>
    </source>
</reference>
<dbReference type="InParanoid" id="A0A061FZ74"/>
<gene>
    <name evidence="2" type="ORF">TCM_014559</name>
</gene>
<dbReference type="HOGENOM" id="CLU_2908639_0_0_1"/>
<feature type="compositionally biased region" description="Basic and acidic residues" evidence="1">
    <location>
        <begin position="18"/>
        <end position="29"/>
    </location>
</feature>
<proteinExistence type="predicted"/>
<protein>
    <submittedName>
        <fullName evidence="2">Uncharacterized protein</fullName>
    </submittedName>
</protein>
<organism evidence="2 3">
    <name type="scientific">Theobroma cacao</name>
    <name type="common">Cacao</name>
    <name type="synonym">Cocoa</name>
    <dbReference type="NCBI Taxonomy" id="3641"/>
    <lineage>
        <taxon>Eukaryota</taxon>
        <taxon>Viridiplantae</taxon>
        <taxon>Streptophyta</taxon>
        <taxon>Embryophyta</taxon>
        <taxon>Tracheophyta</taxon>
        <taxon>Spermatophyta</taxon>
        <taxon>Magnoliopsida</taxon>
        <taxon>eudicotyledons</taxon>
        <taxon>Gunneridae</taxon>
        <taxon>Pentapetalae</taxon>
        <taxon>rosids</taxon>
        <taxon>malvids</taxon>
        <taxon>Malvales</taxon>
        <taxon>Malvaceae</taxon>
        <taxon>Byttnerioideae</taxon>
        <taxon>Theobroma</taxon>
    </lineage>
</organism>
<dbReference type="Proteomes" id="UP000026915">
    <property type="component" value="Chromosome 3"/>
</dbReference>
<dbReference type="AlphaFoldDB" id="A0A061FZ74"/>
<sequence>MATLDKLPNLHMLSRASQPDRKHEKQGDDAEKIFSCILGSVRSKLSDLSEEDAARNASLCKN</sequence>
<feature type="region of interest" description="Disordered" evidence="1">
    <location>
        <begin position="1"/>
        <end position="29"/>
    </location>
</feature>